<feature type="domain" description="Alpha-D-phosphohexomutase alpha/beta/alpha" evidence="12">
    <location>
        <begin position="14"/>
        <end position="141"/>
    </location>
</feature>
<dbReference type="SUPFAM" id="SSF53738">
    <property type="entry name" value="Phosphoglucomutase, first 3 domains"/>
    <property type="match status" value="3"/>
</dbReference>
<dbReference type="HOGENOM" id="CLU_016950_9_1_6"/>
<evidence type="ECO:0000256" key="5">
    <source>
        <dbReference type="ARBA" id="ARBA00012730"/>
    </source>
</evidence>
<feature type="domain" description="Alpha-D-phosphohexomutase alpha/beta/alpha" evidence="14">
    <location>
        <begin position="260"/>
        <end position="368"/>
    </location>
</feature>
<keyword evidence="16" id="KW-1185">Reference proteome</keyword>
<dbReference type="Pfam" id="PF02878">
    <property type="entry name" value="PGM_PMM_I"/>
    <property type="match status" value="1"/>
</dbReference>
<dbReference type="OrthoDB" id="9803322at2"/>
<dbReference type="Pfam" id="PF02879">
    <property type="entry name" value="PGM_PMM_II"/>
    <property type="match status" value="1"/>
</dbReference>
<evidence type="ECO:0000256" key="8">
    <source>
        <dbReference type="ARBA" id="ARBA00022842"/>
    </source>
</evidence>
<dbReference type="GO" id="GO:0004615">
    <property type="term" value="F:phosphomannomutase activity"/>
    <property type="evidence" value="ECO:0007669"/>
    <property type="project" value="UniProtKB-EC"/>
</dbReference>
<dbReference type="Gene3D" id="3.40.120.10">
    <property type="entry name" value="Alpha-D-Glucose-1,6-Bisphosphate, subunit A, domain 3"/>
    <property type="match status" value="3"/>
</dbReference>
<feature type="domain" description="Alpha-D-phosphohexomutase C-terminal" evidence="11">
    <location>
        <begin position="374"/>
        <end position="449"/>
    </location>
</feature>
<dbReference type="STRING" id="594679.SD28_03220"/>
<dbReference type="InterPro" id="IPR016055">
    <property type="entry name" value="A-D-PHexomutase_a/b/a-I/II/III"/>
</dbReference>
<keyword evidence="6" id="KW-0597">Phosphoprotein</keyword>
<dbReference type="Gene3D" id="3.30.310.50">
    <property type="entry name" value="Alpha-D-phosphohexomutase, C-terminal domain"/>
    <property type="match status" value="1"/>
</dbReference>
<name>A0A0A8E3B8_9GAMM</name>
<evidence type="ECO:0000256" key="7">
    <source>
        <dbReference type="ARBA" id="ARBA00022723"/>
    </source>
</evidence>
<dbReference type="GO" id="GO:0000287">
    <property type="term" value="F:magnesium ion binding"/>
    <property type="evidence" value="ECO:0007669"/>
    <property type="project" value="InterPro"/>
</dbReference>
<dbReference type="RefSeq" id="WP_039124046.1">
    <property type="nucleotide sequence ID" value="NZ_CP010427.1"/>
</dbReference>
<keyword evidence="9" id="KW-0413">Isomerase</keyword>
<proteinExistence type="inferred from homology"/>
<evidence type="ECO:0000256" key="6">
    <source>
        <dbReference type="ARBA" id="ARBA00022553"/>
    </source>
</evidence>
<dbReference type="CDD" id="cd03089">
    <property type="entry name" value="PMM_PGM"/>
    <property type="match status" value="1"/>
</dbReference>
<keyword evidence="8 10" id="KW-0460">Magnesium</keyword>
<evidence type="ECO:0000256" key="1">
    <source>
        <dbReference type="ARBA" id="ARBA00000586"/>
    </source>
</evidence>
<evidence type="ECO:0000259" key="12">
    <source>
        <dbReference type="Pfam" id="PF02878"/>
    </source>
</evidence>
<dbReference type="InterPro" id="IPR005844">
    <property type="entry name" value="A-D-PHexomutase_a/b/a-I"/>
</dbReference>
<evidence type="ECO:0000259" key="13">
    <source>
        <dbReference type="Pfam" id="PF02879"/>
    </source>
</evidence>
<comment type="cofactor">
    <cofactor evidence="2">
        <name>Mg(2+)</name>
        <dbReference type="ChEBI" id="CHEBI:18420"/>
    </cofactor>
</comment>
<evidence type="ECO:0000259" key="14">
    <source>
        <dbReference type="Pfam" id="PF02880"/>
    </source>
</evidence>
<sequence length="460" mass="50746">MYKNVQNMSKYIYRAYDIRGVVPTDLNEDVVFNIGLAFGTKARELNQNQVAIARDGRLSGPSLLAALENGILASGCDVINIGAVPTPVLYFAAKKLTNGTGIMLTGSHNPADYNGLKMTLADNTLANEEILGIENLIRKNIFSQGEGISTKKDISQEYISFILEKETLDKKLKVVIDAGNGIAGNIAPELFEKLGCDVIKMYCEVDGNFPNHHPDPSKLKNLQDLIVRVKELKADVGLAFDGDGDRLGLVTNSGDIIAADRQLMLYAKDVLSNKPGAHILYDVKSTKNLDNFVKSLGGKATMYKTGHALIKKKMKQEPVDLAGEMSGHIFFNDRWPGFDDGLYTGVRLLNILSKTNKTLDEIFAEIPQSVATPEINIDVTEDTKFEIIEVILQSCKKEFPDANIISIDGVRVEFENGWALVRASNTTPCLVLRFEADSQKDLECIRTKFMSVISKVLEKY</sequence>
<dbReference type="AlphaFoldDB" id="A0A0A8E3B8"/>
<dbReference type="InterPro" id="IPR016066">
    <property type="entry name" value="A-D-PHexomutase_CS"/>
</dbReference>
<evidence type="ECO:0000256" key="2">
    <source>
        <dbReference type="ARBA" id="ARBA00001946"/>
    </source>
</evidence>
<comment type="catalytic activity">
    <reaction evidence="1">
        <text>alpha-D-mannose 1-phosphate = D-mannose 6-phosphate</text>
        <dbReference type="Rhea" id="RHEA:11140"/>
        <dbReference type="ChEBI" id="CHEBI:58409"/>
        <dbReference type="ChEBI" id="CHEBI:58735"/>
        <dbReference type="EC" id="5.4.2.8"/>
    </reaction>
</comment>
<dbReference type="PROSITE" id="PS00710">
    <property type="entry name" value="PGM_PMM"/>
    <property type="match status" value="1"/>
</dbReference>
<reference evidence="15 16" key="1">
    <citation type="submission" date="2014-12" db="EMBL/GenBank/DDBJ databases">
        <title>Complete genome sequence of Francisella guanzhouensis strain 08HL01032 isolated from air-conditioning system in China.</title>
        <authorList>
            <person name="Svensson D."/>
            <person name="Ohrman C."/>
            <person name="Backman S."/>
            <person name="Karlsson E."/>
            <person name="Nilsson E."/>
            <person name="Bystrom M."/>
            <person name="Larkeryd A."/>
            <person name="Stenberg P."/>
            <person name="Scholtz H.C."/>
            <person name="Forsman M."/>
            <person name="Sjodin A."/>
        </authorList>
    </citation>
    <scope>NUCLEOTIDE SEQUENCE [LARGE SCALE GENOMIC DNA]</scope>
    <source>
        <strain evidence="15 16">08HL01032</strain>
    </source>
</reference>
<dbReference type="EMBL" id="CP010427">
    <property type="protein sequence ID" value="AJC48720.1"/>
    <property type="molecule type" value="Genomic_DNA"/>
</dbReference>
<dbReference type="GO" id="GO:0005975">
    <property type="term" value="P:carbohydrate metabolic process"/>
    <property type="evidence" value="ECO:0007669"/>
    <property type="project" value="InterPro"/>
</dbReference>
<evidence type="ECO:0000256" key="3">
    <source>
        <dbReference type="ARBA" id="ARBA00004699"/>
    </source>
</evidence>
<dbReference type="InterPro" id="IPR005843">
    <property type="entry name" value="A-D-PHexomutase_C"/>
</dbReference>
<dbReference type="InterPro" id="IPR005841">
    <property type="entry name" value="Alpha-D-phosphohexomutase_SF"/>
</dbReference>
<dbReference type="Pfam" id="PF02880">
    <property type="entry name" value="PGM_PMM_III"/>
    <property type="match status" value="1"/>
</dbReference>
<comment type="similarity">
    <text evidence="4 10">Belongs to the phosphohexose mutase family.</text>
</comment>
<gene>
    <name evidence="15" type="ORF">SD28_03220</name>
</gene>
<keyword evidence="7 10" id="KW-0479">Metal-binding</keyword>
<dbReference type="Pfam" id="PF00408">
    <property type="entry name" value="PGM_PMM_IV"/>
    <property type="match status" value="1"/>
</dbReference>
<dbReference type="Proteomes" id="UP000031104">
    <property type="component" value="Chromosome"/>
</dbReference>
<evidence type="ECO:0000313" key="15">
    <source>
        <dbReference type="EMBL" id="AJC48720.1"/>
    </source>
</evidence>
<accession>A0A0A8E3B8</accession>
<dbReference type="InterPro" id="IPR036900">
    <property type="entry name" value="A-D-PHexomutase_C_sf"/>
</dbReference>
<comment type="pathway">
    <text evidence="3">Nucleotide-sugar biosynthesis; GDP-alpha-D-mannose biosynthesis; alpha-D-mannose 1-phosphate from D-fructose 6-phosphate: step 2/2.</text>
</comment>
<evidence type="ECO:0000256" key="4">
    <source>
        <dbReference type="ARBA" id="ARBA00010231"/>
    </source>
</evidence>
<dbReference type="InterPro" id="IPR005845">
    <property type="entry name" value="A-D-PHexomutase_a/b/a-II"/>
</dbReference>
<dbReference type="EC" id="5.4.2.8" evidence="5"/>
<feature type="domain" description="Alpha-D-phosphohexomutase alpha/beta/alpha" evidence="13">
    <location>
        <begin position="157"/>
        <end position="254"/>
    </location>
</feature>
<evidence type="ECO:0000313" key="16">
    <source>
        <dbReference type="Proteomes" id="UP000031104"/>
    </source>
</evidence>
<evidence type="ECO:0000259" key="11">
    <source>
        <dbReference type="Pfam" id="PF00408"/>
    </source>
</evidence>
<dbReference type="KEGG" id="fgu:SD28_03220"/>
<organism evidence="15 16">
    <name type="scientific">Allofrancisella guangzhouensis</name>
    <dbReference type="NCBI Taxonomy" id="594679"/>
    <lineage>
        <taxon>Bacteria</taxon>
        <taxon>Pseudomonadati</taxon>
        <taxon>Pseudomonadota</taxon>
        <taxon>Gammaproteobacteria</taxon>
        <taxon>Thiotrichales</taxon>
        <taxon>Francisellaceae</taxon>
        <taxon>Allofrancisella</taxon>
    </lineage>
</organism>
<evidence type="ECO:0000256" key="9">
    <source>
        <dbReference type="ARBA" id="ARBA00023235"/>
    </source>
</evidence>
<dbReference type="InterPro" id="IPR005846">
    <property type="entry name" value="A-D-PHexomutase_a/b/a-III"/>
</dbReference>
<protein>
    <recommendedName>
        <fullName evidence="5">phosphomannomutase</fullName>
        <ecNumber evidence="5">5.4.2.8</ecNumber>
    </recommendedName>
</protein>
<dbReference type="PANTHER" id="PTHR43771">
    <property type="entry name" value="PHOSPHOMANNOMUTASE"/>
    <property type="match status" value="1"/>
</dbReference>
<dbReference type="PANTHER" id="PTHR43771:SF2">
    <property type="entry name" value="PHOSPHOMANNOMUTASE_PHOSPHOGLUCOMUTASE"/>
    <property type="match status" value="1"/>
</dbReference>
<evidence type="ECO:0000256" key="10">
    <source>
        <dbReference type="RuleBase" id="RU004326"/>
    </source>
</evidence>
<dbReference type="SUPFAM" id="SSF55957">
    <property type="entry name" value="Phosphoglucomutase, C-terminal domain"/>
    <property type="match status" value="1"/>
</dbReference>
<dbReference type="PRINTS" id="PR00509">
    <property type="entry name" value="PGMPMM"/>
</dbReference>